<evidence type="ECO:0000313" key="10">
    <source>
        <dbReference type="EMBL" id="TVM17671.1"/>
    </source>
</evidence>
<dbReference type="CDD" id="cd00383">
    <property type="entry name" value="trans_reg_C"/>
    <property type="match status" value="1"/>
</dbReference>
<dbReference type="SUPFAM" id="SSF52172">
    <property type="entry name" value="CheY-like"/>
    <property type="match status" value="1"/>
</dbReference>
<organism evidence="10 11">
    <name type="scientific">Oceanidesulfovibrio indonesiensis</name>
    <dbReference type="NCBI Taxonomy" id="54767"/>
    <lineage>
        <taxon>Bacteria</taxon>
        <taxon>Pseudomonadati</taxon>
        <taxon>Thermodesulfobacteriota</taxon>
        <taxon>Desulfovibrionia</taxon>
        <taxon>Desulfovibrionales</taxon>
        <taxon>Desulfovibrionaceae</taxon>
        <taxon>Oceanidesulfovibrio</taxon>
    </lineage>
</organism>
<feature type="modified residue" description="4-aspartylphosphate" evidence="6">
    <location>
        <position position="55"/>
    </location>
</feature>
<evidence type="ECO:0000259" key="8">
    <source>
        <dbReference type="PROSITE" id="PS50110"/>
    </source>
</evidence>
<keyword evidence="3" id="KW-0805">Transcription regulation</keyword>
<dbReference type="InterPro" id="IPR039420">
    <property type="entry name" value="WalR-like"/>
</dbReference>
<feature type="domain" description="OmpR/PhoB-type" evidence="9">
    <location>
        <begin position="127"/>
        <end position="226"/>
    </location>
</feature>
<proteinExistence type="predicted"/>
<dbReference type="Proteomes" id="UP000448292">
    <property type="component" value="Unassembled WGS sequence"/>
</dbReference>
<dbReference type="Gene3D" id="6.10.250.690">
    <property type="match status" value="1"/>
</dbReference>
<feature type="domain" description="Response regulatory" evidence="8">
    <location>
        <begin position="6"/>
        <end position="119"/>
    </location>
</feature>
<keyword evidence="2" id="KW-0902">Two-component regulatory system</keyword>
<dbReference type="PANTHER" id="PTHR48111">
    <property type="entry name" value="REGULATOR OF RPOS"/>
    <property type="match status" value="1"/>
</dbReference>
<dbReference type="FunFam" id="3.40.50.2300:FF:000001">
    <property type="entry name" value="DNA-binding response regulator PhoB"/>
    <property type="match status" value="1"/>
</dbReference>
<accession>A0A7M3MF79</accession>
<evidence type="ECO:0000313" key="11">
    <source>
        <dbReference type="Proteomes" id="UP000448292"/>
    </source>
</evidence>
<dbReference type="InterPro" id="IPR001789">
    <property type="entry name" value="Sig_transdc_resp-reg_receiver"/>
</dbReference>
<dbReference type="SMART" id="SM00448">
    <property type="entry name" value="REC"/>
    <property type="match status" value="1"/>
</dbReference>
<keyword evidence="11" id="KW-1185">Reference proteome</keyword>
<reference evidence="10 11" key="1">
    <citation type="submission" date="2018-06" db="EMBL/GenBank/DDBJ databases">
        <title>Complete genome of Desulfovibrio indonesiensis P37SLT.</title>
        <authorList>
            <person name="Crispim J.S."/>
            <person name="Vidigal P.M.P."/>
            <person name="Silva L.C.F."/>
            <person name="Laguardia C.N."/>
            <person name="Araujo L.C."/>
            <person name="Dias R.S."/>
            <person name="Sousa M.P."/>
            <person name="Paula S.O."/>
            <person name="Silva C."/>
        </authorList>
    </citation>
    <scope>NUCLEOTIDE SEQUENCE [LARGE SCALE GENOMIC DNA]</scope>
    <source>
        <strain evidence="10 11">P37SLT</strain>
    </source>
</reference>
<keyword evidence="1 6" id="KW-0597">Phosphoprotein</keyword>
<dbReference type="GO" id="GO:0005829">
    <property type="term" value="C:cytosol"/>
    <property type="evidence" value="ECO:0007669"/>
    <property type="project" value="TreeGrafter"/>
</dbReference>
<evidence type="ECO:0000256" key="1">
    <source>
        <dbReference type="ARBA" id="ARBA00022553"/>
    </source>
</evidence>
<evidence type="ECO:0000256" key="5">
    <source>
        <dbReference type="ARBA" id="ARBA00023163"/>
    </source>
</evidence>
<keyword evidence="4 7" id="KW-0238">DNA-binding</keyword>
<dbReference type="GO" id="GO:0000156">
    <property type="term" value="F:phosphorelay response regulator activity"/>
    <property type="evidence" value="ECO:0007669"/>
    <property type="project" value="TreeGrafter"/>
</dbReference>
<sequence length="232" mass="26013">MTMAETILLIEDDLKLQKLLKEYLGSFGFELHAEAHPEDGLQALERIKPSLVILDVMLPGMNGFEVCRRIRQESSIPVVMLTARGEVPDRVAGLEIGADDYILKPFEPRELVARIQTVLRRGRGAPARQGTFGRLRVDFEARTAYLDDRDLSLTTSEFNALAVMARNAGKVVSRDVLMQELRGLDTESFNRSVDIAMSRLRHKLGDNPKFPEFIKTVWGEGYMLLAPDPGDA</sequence>
<evidence type="ECO:0000256" key="3">
    <source>
        <dbReference type="ARBA" id="ARBA00023015"/>
    </source>
</evidence>
<dbReference type="InterPro" id="IPR036388">
    <property type="entry name" value="WH-like_DNA-bd_sf"/>
</dbReference>
<protein>
    <submittedName>
        <fullName evidence="10">DNA-binding response regulator</fullName>
    </submittedName>
</protein>
<dbReference type="Pfam" id="PF00486">
    <property type="entry name" value="Trans_reg_C"/>
    <property type="match status" value="1"/>
</dbReference>
<dbReference type="PROSITE" id="PS50110">
    <property type="entry name" value="RESPONSE_REGULATORY"/>
    <property type="match status" value="1"/>
</dbReference>
<comment type="caution">
    <text evidence="10">The sequence shown here is derived from an EMBL/GenBank/DDBJ whole genome shotgun (WGS) entry which is preliminary data.</text>
</comment>
<dbReference type="InterPro" id="IPR011006">
    <property type="entry name" value="CheY-like_superfamily"/>
</dbReference>
<name>A0A7M3MF79_9BACT</name>
<dbReference type="AlphaFoldDB" id="A0A7M3MF79"/>
<evidence type="ECO:0000256" key="2">
    <source>
        <dbReference type="ARBA" id="ARBA00023012"/>
    </source>
</evidence>
<dbReference type="EMBL" id="QMIE01000006">
    <property type="protein sequence ID" value="TVM17671.1"/>
    <property type="molecule type" value="Genomic_DNA"/>
</dbReference>
<dbReference type="GO" id="GO:0000976">
    <property type="term" value="F:transcription cis-regulatory region binding"/>
    <property type="evidence" value="ECO:0007669"/>
    <property type="project" value="TreeGrafter"/>
</dbReference>
<dbReference type="PROSITE" id="PS51755">
    <property type="entry name" value="OMPR_PHOB"/>
    <property type="match status" value="1"/>
</dbReference>
<gene>
    <name evidence="10" type="ORF">DPQ33_08505</name>
</gene>
<dbReference type="Pfam" id="PF00072">
    <property type="entry name" value="Response_reg"/>
    <property type="match status" value="1"/>
</dbReference>
<evidence type="ECO:0000259" key="9">
    <source>
        <dbReference type="PROSITE" id="PS51755"/>
    </source>
</evidence>
<dbReference type="SMART" id="SM00862">
    <property type="entry name" value="Trans_reg_C"/>
    <property type="match status" value="1"/>
</dbReference>
<dbReference type="GO" id="GO:0032993">
    <property type="term" value="C:protein-DNA complex"/>
    <property type="evidence" value="ECO:0007669"/>
    <property type="project" value="TreeGrafter"/>
</dbReference>
<keyword evidence="5" id="KW-0804">Transcription</keyword>
<evidence type="ECO:0000256" key="4">
    <source>
        <dbReference type="ARBA" id="ARBA00023125"/>
    </source>
</evidence>
<evidence type="ECO:0000256" key="6">
    <source>
        <dbReference type="PROSITE-ProRule" id="PRU00169"/>
    </source>
</evidence>
<dbReference type="InterPro" id="IPR001867">
    <property type="entry name" value="OmpR/PhoB-type_DNA-bd"/>
</dbReference>
<dbReference type="PANTHER" id="PTHR48111:SF4">
    <property type="entry name" value="DNA-BINDING DUAL TRANSCRIPTIONAL REGULATOR OMPR"/>
    <property type="match status" value="1"/>
</dbReference>
<dbReference type="Gene3D" id="1.10.10.10">
    <property type="entry name" value="Winged helix-like DNA-binding domain superfamily/Winged helix DNA-binding domain"/>
    <property type="match status" value="1"/>
</dbReference>
<dbReference type="GO" id="GO:0006355">
    <property type="term" value="P:regulation of DNA-templated transcription"/>
    <property type="evidence" value="ECO:0007669"/>
    <property type="project" value="InterPro"/>
</dbReference>
<feature type="DNA-binding region" description="OmpR/PhoB-type" evidence="7">
    <location>
        <begin position="127"/>
        <end position="226"/>
    </location>
</feature>
<evidence type="ECO:0000256" key="7">
    <source>
        <dbReference type="PROSITE-ProRule" id="PRU01091"/>
    </source>
</evidence>
<dbReference type="Gene3D" id="3.40.50.2300">
    <property type="match status" value="1"/>
</dbReference>
<dbReference type="OrthoDB" id="368799at2"/>